<dbReference type="AlphaFoldDB" id="A0A6N9YSI7"/>
<dbReference type="CDD" id="cd16025">
    <property type="entry name" value="PAS_like"/>
    <property type="match status" value="1"/>
</dbReference>
<reference evidence="6 7" key="1">
    <citation type="submission" date="2020-02" db="EMBL/GenBank/DDBJ databases">
        <authorList>
            <person name="Li X.-J."/>
            <person name="Feng X.-M."/>
        </authorList>
    </citation>
    <scope>NUCLEOTIDE SEQUENCE [LARGE SCALE GENOMIC DNA]</scope>
    <source>
        <strain evidence="6 7">CGMCC 4.7225</strain>
    </source>
</reference>
<dbReference type="GO" id="GO:0004065">
    <property type="term" value="F:arylsulfatase activity"/>
    <property type="evidence" value="ECO:0007669"/>
    <property type="project" value="TreeGrafter"/>
</dbReference>
<keyword evidence="4" id="KW-0106">Calcium</keyword>
<name>A0A6N9YSI7_9ACTN</name>
<evidence type="ECO:0000256" key="1">
    <source>
        <dbReference type="ARBA" id="ARBA00008779"/>
    </source>
</evidence>
<keyword evidence="7" id="KW-1185">Reference proteome</keyword>
<evidence type="ECO:0000313" key="7">
    <source>
        <dbReference type="Proteomes" id="UP000469185"/>
    </source>
</evidence>
<feature type="domain" description="Sulfatase N-terminal" evidence="5">
    <location>
        <begin position="8"/>
        <end position="419"/>
    </location>
</feature>
<organism evidence="6 7">
    <name type="scientific">Phytoactinopolyspora alkaliphila</name>
    <dbReference type="NCBI Taxonomy" id="1783498"/>
    <lineage>
        <taxon>Bacteria</taxon>
        <taxon>Bacillati</taxon>
        <taxon>Actinomycetota</taxon>
        <taxon>Actinomycetes</taxon>
        <taxon>Jiangellales</taxon>
        <taxon>Jiangellaceae</taxon>
        <taxon>Phytoactinopolyspora</taxon>
    </lineage>
</organism>
<dbReference type="Pfam" id="PF00884">
    <property type="entry name" value="Sulfatase"/>
    <property type="match status" value="1"/>
</dbReference>
<dbReference type="InterPro" id="IPR017850">
    <property type="entry name" value="Alkaline_phosphatase_core_sf"/>
</dbReference>
<dbReference type="EMBL" id="JAAGOB010000014">
    <property type="protein sequence ID" value="NED97798.1"/>
    <property type="molecule type" value="Genomic_DNA"/>
</dbReference>
<dbReference type="PANTHER" id="PTHR42693:SF53">
    <property type="entry name" value="ENDO-4-O-SULFATASE"/>
    <property type="match status" value="1"/>
</dbReference>
<evidence type="ECO:0000259" key="5">
    <source>
        <dbReference type="Pfam" id="PF00884"/>
    </source>
</evidence>
<evidence type="ECO:0000256" key="3">
    <source>
        <dbReference type="ARBA" id="ARBA00022801"/>
    </source>
</evidence>
<dbReference type="InterPro" id="IPR000917">
    <property type="entry name" value="Sulfatase_N"/>
</dbReference>
<keyword evidence="2" id="KW-0479">Metal-binding</keyword>
<dbReference type="SUPFAM" id="SSF53649">
    <property type="entry name" value="Alkaline phosphatase-like"/>
    <property type="match status" value="1"/>
</dbReference>
<dbReference type="Gene3D" id="3.30.1120.10">
    <property type="match status" value="1"/>
</dbReference>
<dbReference type="InterPro" id="IPR024607">
    <property type="entry name" value="Sulfatase_CS"/>
</dbReference>
<gene>
    <name evidence="6" type="ORF">G1H11_21085</name>
</gene>
<sequence>MTRATSRPNIVIVVADDLGFSDLGCYGGEIRTPALDGLAADGVRFSQFYNTARCSPSRASLLTGLHPHQTGVGILTNDDRPVGYQGSLNDGCVTMAELLADRGYTTFLSGKWHLSSDVWNPNASWPTRRGFHGFYGTLTGCGSYYWPGTLMRGEQPAEHEPLGRDFYYTDAITTEATEFLRRHTRDSPHEPFFLYVAYTAPHWPLHAPEEDIERYSGAFDAGWDVLREQRMSRLVKAGLIPEQTPLSGRDPTQPPWADEPHQAWQLRRMQAYAAQVHRMDRGIGHVLDTLRATGAYDNTLLFFLSDNGASSEELPKGDIEQFRHRRDILRVTTRGGLPVRVGNSPAIRPGAEDTYASYGQAWANLSNTPFRYYKRWVHEGGISTPFIMHWPDGDLRRGSVVHQPFQLIDVLPTVLAATGAAYPRVFRGKPVPPLEGRSPLSAARGEPVAEATLYWEHTGNCAVRRGRWKLVRAYPASWELYDMTSDRAETRDLSADHPEEVADLAAAYDAWAARVGVVPWGETVALYHRQGLSEDDAAG</sequence>
<dbReference type="InterPro" id="IPR050738">
    <property type="entry name" value="Sulfatase"/>
</dbReference>
<comment type="caution">
    <text evidence="6">The sequence shown here is derived from an EMBL/GenBank/DDBJ whole genome shotgun (WGS) entry which is preliminary data.</text>
</comment>
<dbReference type="FunFam" id="3.40.720.10:FF:000047">
    <property type="entry name" value="Arylsulfatase"/>
    <property type="match status" value="1"/>
</dbReference>
<accession>A0A6N9YSI7</accession>
<keyword evidence="3" id="KW-0378">Hydrolase</keyword>
<protein>
    <submittedName>
        <fullName evidence="6">Arylsulfatase</fullName>
    </submittedName>
</protein>
<comment type="similarity">
    <text evidence="1">Belongs to the sulfatase family.</text>
</comment>
<evidence type="ECO:0000313" key="6">
    <source>
        <dbReference type="EMBL" id="NED97798.1"/>
    </source>
</evidence>
<evidence type="ECO:0000256" key="4">
    <source>
        <dbReference type="ARBA" id="ARBA00022837"/>
    </source>
</evidence>
<dbReference type="PANTHER" id="PTHR42693">
    <property type="entry name" value="ARYLSULFATASE FAMILY MEMBER"/>
    <property type="match status" value="1"/>
</dbReference>
<dbReference type="GO" id="GO:0046872">
    <property type="term" value="F:metal ion binding"/>
    <property type="evidence" value="ECO:0007669"/>
    <property type="project" value="UniProtKB-KW"/>
</dbReference>
<dbReference type="PROSITE" id="PS00149">
    <property type="entry name" value="SULFATASE_2"/>
    <property type="match status" value="1"/>
</dbReference>
<dbReference type="Gene3D" id="3.40.720.10">
    <property type="entry name" value="Alkaline Phosphatase, subunit A"/>
    <property type="match status" value="1"/>
</dbReference>
<evidence type="ECO:0000256" key="2">
    <source>
        <dbReference type="ARBA" id="ARBA00022723"/>
    </source>
</evidence>
<proteinExistence type="inferred from homology"/>
<dbReference type="RefSeq" id="WP_163820594.1">
    <property type="nucleotide sequence ID" value="NZ_JAAGOB010000014.1"/>
</dbReference>
<dbReference type="Proteomes" id="UP000469185">
    <property type="component" value="Unassembled WGS sequence"/>
</dbReference>